<dbReference type="Proteomes" id="UP000002043">
    <property type="component" value="Chromosome"/>
</dbReference>
<name>D3SN55_THEAH</name>
<accession>D3SN55</accession>
<sequence length="87" mass="10766">MRRFIAVYLAMAFSYAQQDMSHDHHRMHQMRMQQMMQECQQRMMSMMMEDPAFMERNLRMLIEHKDTVKKVLDKNLELKKELEEVIR</sequence>
<dbReference type="AlphaFoldDB" id="D3SN55"/>
<dbReference type="EMBL" id="CP001931">
    <property type="protein sequence ID" value="ADC90185.1"/>
    <property type="molecule type" value="Genomic_DNA"/>
</dbReference>
<dbReference type="STRING" id="638303.Thal_1556"/>
<dbReference type="KEGG" id="tal:Thal_1556"/>
<evidence type="ECO:0000313" key="2">
    <source>
        <dbReference type="Proteomes" id="UP000002043"/>
    </source>
</evidence>
<keyword evidence="2" id="KW-1185">Reference proteome</keyword>
<dbReference type="HOGENOM" id="CLU_2482254_0_0_0"/>
<reference evidence="2" key="1">
    <citation type="journal article" date="2010" name="Stand. Genomic Sci.">
        <title>Complete genome sequence of Thermocrinis albus type strain (HI 11/12T).</title>
        <authorList>
            <person name="Wirth R."/>
            <person name="Sikorski J."/>
            <person name="Brambilla E."/>
            <person name="Misra M."/>
            <person name="Lapidus A."/>
            <person name="Copeland A."/>
            <person name="Nolan M."/>
            <person name="Lucas S."/>
            <person name="Chen F."/>
            <person name="Tice H."/>
            <person name="Cheng J.F."/>
            <person name="Han C."/>
            <person name="Detter J.C."/>
            <person name="Tapia R."/>
            <person name="Bruce D."/>
            <person name="Goodwin L."/>
            <person name="Pitluck S."/>
            <person name="Pati A."/>
            <person name="Anderson I."/>
            <person name="Ivanova N."/>
            <person name="Mavromatis K."/>
            <person name="Mikhailova N."/>
            <person name="Chen A."/>
            <person name="Palaniappan K."/>
            <person name="Bilek Y."/>
            <person name="Hader T."/>
            <person name="Land M."/>
            <person name="Hauser L."/>
            <person name="Chang Y.J."/>
            <person name="Jeffries C.D."/>
            <person name="Tindall B.J."/>
            <person name="Rohde M."/>
            <person name="Goker M."/>
            <person name="Bristow J."/>
            <person name="Eisen J.A."/>
            <person name="Markowitz V."/>
            <person name="Hugenholtz P."/>
            <person name="Kyrpides N.C."/>
            <person name="Klenk H.P."/>
        </authorList>
    </citation>
    <scope>NUCLEOTIDE SEQUENCE [LARGE SCALE GENOMIC DNA]</scope>
    <source>
        <strain evidence="2">DSM 14484 / JCM 11386 / HI 11/12</strain>
    </source>
</reference>
<protein>
    <submittedName>
        <fullName evidence="1">Uncharacterized protein</fullName>
    </submittedName>
</protein>
<evidence type="ECO:0000313" key="1">
    <source>
        <dbReference type="EMBL" id="ADC90185.1"/>
    </source>
</evidence>
<organism evidence="1 2">
    <name type="scientific">Thermocrinis albus (strain DSM 14484 / JCM 11386 / HI 11/12)</name>
    <dbReference type="NCBI Taxonomy" id="638303"/>
    <lineage>
        <taxon>Bacteria</taxon>
        <taxon>Pseudomonadati</taxon>
        <taxon>Aquificota</taxon>
        <taxon>Aquificia</taxon>
        <taxon>Aquificales</taxon>
        <taxon>Aquificaceae</taxon>
        <taxon>Thermocrinis</taxon>
    </lineage>
</organism>
<proteinExistence type="predicted"/>
<dbReference type="RefSeq" id="WP_012992591.1">
    <property type="nucleotide sequence ID" value="NC_013894.1"/>
</dbReference>
<gene>
    <name evidence="1" type="ordered locus">Thal_1556</name>
</gene>